<evidence type="ECO:0000256" key="3">
    <source>
        <dbReference type="ARBA" id="ARBA00022989"/>
    </source>
</evidence>
<dbReference type="AlphaFoldDB" id="A0A512JKL8"/>
<keyword evidence="3 6" id="KW-1133">Transmembrane helix</keyword>
<feature type="transmembrane region" description="Helical" evidence="6">
    <location>
        <begin position="144"/>
        <end position="163"/>
    </location>
</feature>
<organism evidence="8 9">
    <name type="scientific">Methylobacterium gnaphalii</name>
    <dbReference type="NCBI Taxonomy" id="1010610"/>
    <lineage>
        <taxon>Bacteria</taxon>
        <taxon>Pseudomonadati</taxon>
        <taxon>Pseudomonadota</taxon>
        <taxon>Alphaproteobacteria</taxon>
        <taxon>Hyphomicrobiales</taxon>
        <taxon>Methylobacteriaceae</taxon>
        <taxon>Methylobacterium</taxon>
    </lineage>
</organism>
<feature type="transmembrane region" description="Helical" evidence="6">
    <location>
        <begin position="288"/>
        <end position="312"/>
    </location>
</feature>
<dbReference type="EMBL" id="BJZV01000012">
    <property type="protein sequence ID" value="GEP10507.1"/>
    <property type="molecule type" value="Genomic_DNA"/>
</dbReference>
<feature type="transmembrane region" description="Helical" evidence="6">
    <location>
        <begin position="53"/>
        <end position="70"/>
    </location>
</feature>
<proteinExistence type="predicted"/>
<keyword evidence="9" id="KW-1185">Reference proteome</keyword>
<sequence length="470" mass="50601">MEDGRARLPSGLQPDDAPSSQSSPSRAPASDGLSATAQSPGLPFGSSITADDVVATTLFLAVFLFFWISITPFVDLTDPAVLLPQTGSNTANQAVVIGLAGSLVLYAVYAQKRWFTPVLNTPLILLFAWLVVSTATSIDPSLSGRRVVLTAIVFVIVAVTLLLPKDVERFADLIAAAALIVLVISYGGVMLAPHYAVHQAGELLEPEHAGHWRGPFTHKNGAGAAMVMCVFMGLYVARRRSAFVGWFITAAAALFLVCSMAKTSIALLLPSLLLAWVISKLRSTSRRLLVVGGLLSLLLLLTVGSVLVPVVASFNASVMADPSFTNRTDIWRFAFSAVAARPIFGSGFEAFWGSEDVFFGESTSWANRAANSHDGYLDVLLGTGFPGLCIVVWLFIVEPIRNLKIIEDAQSDPVTALFFTQLWIYGVFFAGLETFFFTNGGPVWFMFLMAILGLQFQAKARHRSRSVSTP</sequence>
<evidence type="ECO:0000256" key="2">
    <source>
        <dbReference type="ARBA" id="ARBA00022692"/>
    </source>
</evidence>
<feature type="transmembrane region" description="Helical" evidence="6">
    <location>
        <begin position="416"/>
        <end position="437"/>
    </location>
</feature>
<dbReference type="PANTHER" id="PTHR37422">
    <property type="entry name" value="TEICHURONIC ACID BIOSYNTHESIS PROTEIN TUAE"/>
    <property type="match status" value="1"/>
</dbReference>
<name>A0A512JKL8_9HYPH</name>
<feature type="transmembrane region" description="Helical" evidence="6">
    <location>
        <begin position="90"/>
        <end position="109"/>
    </location>
</feature>
<accession>A0A512JKL8</accession>
<dbReference type="InterPro" id="IPR051533">
    <property type="entry name" value="WaaL-like"/>
</dbReference>
<feature type="transmembrane region" description="Helical" evidence="6">
    <location>
        <begin position="121"/>
        <end position="138"/>
    </location>
</feature>
<evidence type="ECO:0000256" key="4">
    <source>
        <dbReference type="ARBA" id="ARBA00023136"/>
    </source>
</evidence>
<dbReference type="Proteomes" id="UP000321750">
    <property type="component" value="Unassembled WGS sequence"/>
</dbReference>
<feature type="region of interest" description="Disordered" evidence="5">
    <location>
        <begin position="1"/>
        <end position="38"/>
    </location>
</feature>
<dbReference type="PANTHER" id="PTHR37422:SF21">
    <property type="entry name" value="EXOQ-LIKE PROTEIN"/>
    <property type="match status" value="1"/>
</dbReference>
<feature type="transmembrane region" description="Helical" evidence="6">
    <location>
        <begin position="216"/>
        <end position="236"/>
    </location>
</feature>
<evidence type="ECO:0000256" key="1">
    <source>
        <dbReference type="ARBA" id="ARBA00004141"/>
    </source>
</evidence>
<evidence type="ECO:0000256" key="5">
    <source>
        <dbReference type="SAM" id="MobiDB-lite"/>
    </source>
</evidence>
<reference evidence="8 9" key="1">
    <citation type="submission" date="2019-07" db="EMBL/GenBank/DDBJ databases">
        <title>Whole genome shotgun sequence of Methylobacterium gnaphalii NBRC 107716.</title>
        <authorList>
            <person name="Hosoyama A."/>
            <person name="Uohara A."/>
            <person name="Ohji S."/>
            <person name="Ichikawa N."/>
        </authorList>
    </citation>
    <scope>NUCLEOTIDE SEQUENCE [LARGE SCALE GENOMIC DNA]</scope>
    <source>
        <strain evidence="8 9">NBRC 107716</strain>
    </source>
</reference>
<dbReference type="Pfam" id="PF04932">
    <property type="entry name" value="Wzy_C"/>
    <property type="match status" value="1"/>
</dbReference>
<feature type="compositionally biased region" description="Low complexity" evidence="5">
    <location>
        <begin position="13"/>
        <end position="31"/>
    </location>
</feature>
<gene>
    <name evidence="8" type="ORF">MGN01_23520</name>
</gene>
<feature type="transmembrane region" description="Helical" evidence="6">
    <location>
        <begin position="375"/>
        <end position="396"/>
    </location>
</feature>
<evidence type="ECO:0000259" key="7">
    <source>
        <dbReference type="Pfam" id="PF04932"/>
    </source>
</evidence>
<feature type="transmembrane region" description="Helical" evidence="6">
    <location>
        <begin position="243"/>
        <end position="276"/>
    </location>
</feature>
<dbReference type="InterPro" id="IPR007016">
    <property type="entry name" value="O-antigen_ligase-rel_domated"/>
</dbReference>
<protein>
    <submittedName>
        <fullName evidence="8">Exopolysaccharide biosynthesis protein</fullName>
    </submittedName>
</protein>
<feature type="transmembrane region" description="Helical" evidence="6">
    <location>
        <begin position="333"/>
        <end position="352"/>
    </location>
</feature>
<evidence type="ECO:0000313" key="8">
    <source>
        <dbReference type="EMBL" id="GEP10507.1"/>
    </source>
</evidence>
<evidence type="ECO:0000313" key="9">
    <source>
        <dbReference type="Proteomes" id="UP000321750"/>
    </source>
</evidence>
<feature type="transmembrane region" description="Helical" evidence="6">
    <location>
        <begin position="443"/>
        <end position="460"/>
    </location>
</feature>
<keyword evidence="4 6" id="KW-0472">Membrane</keyword>
<evidence type="ECO:0000256" key="6">
    <source>
        <dbReference type="SAM" id="Phobius"/>
    </source>
</evidence>
<feature type="domain" description="O-antigen ligase-related" evidence="7">
    <location>
        <begin position="249"/>
        <end position="391"/>
    </location>
</feature>
<dbReference type="GO" id="GO:0016020">
    <property type="term" value="C:membrane"/>
    <property type="evidence" value="ECO:0007669"/>
    <property type="project" value="UniProtKB-SubCell"/>
</dbReference>
<keyword evidence="2 6" id="KW-0812">Transmembrane</keyword>
<comment type="subcellular location">
    <subcellularLocation>
        <location evidence="1">Membrane</location>
        <topology evidence="1">Multi-pass membrane protein</topology>
    </subcellularLocation>
</comment>
<feature type="transmembrane region" description="Helical" evidence="6">
    <location>
        <begin position="170"/>
        <end position="196"/>
    </location>
</feature>
<comment type="caution">
    <text evidence="8">The sequence shown here is derived from an EMBL/GenBank/DDBJ whole genome shotgun (WGS) entry which is preliminary data.</text>
</comment>